<proteinExistence type="predicted"/>
<gene>
    <name evidence="2" type="ORF">ZT3D7_G1</name>
</gene>
<evidence type="ECO:0000313" key="2">
    <source>
        <dbReference type="EMBL" id="SMQ44857.1"/>
    </source>
</evidence>
<accession>A0A1X7RCZ1</accession>
<feature type="region of interest" description="Disordered" evidence="1">
    <location>
        <begin position="266"/>
        <end position="320"/>
    </location>
</feature>
<sequence>MSVQQTINEERMENRATLSLQCESRLIASGHTTPDFINRMNSLLQDYVDIEYGLILRIRQILKNRGLDRQCWTPDRIDGYERFTESWIYRLGYSTNFERDFSPSDMMALIADLDALLLDAQIANDIEFEWQDVSAEGDRLGKCCEGSHPTKRKIIIFALGRTSADILIGTLVHEMCHAFIDISLIDELGHESAYDPEGGNTEPWTTAIGSTGHGYCWQMLAMIMNDCSEAIGYPLDLGFEDAGNSDFDGHLGDRLSGLGRYEVEEPSSPWATLHGRQQRRAEVDRAEREEARQGEEESSEGSSPGEDTMMELTQSDIVAT</sequence>
<organism evidence="2 3">
    <name type="scientific">Zymoseptoria tritici (strain ST99CH_3D7)</name>
    <dbReference type="NCBI Taxonomy" id="1276538"/>
    <lineage>
        <taxon>Eukaryota</taxon>
        <taxon>Fungi</taxon>
        <taxon>Dikarya</taxon>
        <taxon>Ascomycota</taxon>
        <taxon>Pezizomycotina</taxon>
        <taxon>Dothideomycetes</taxon>
        <taxon>Dothideomycetidae</taxon>
        <taxon>Mycosphaerellales</taxon>
        <taxon>Mycosphaerellaceae</taxon>
        <taxon>Zymoseptoria</taxon>
    </lineage>
</organism>
<reference evidence="2 3" key="1">
    <citation type="submission" date="2016-06" db="EMBL/GenBank/DDBJ databases">
        <authorList>
            <person name="Kjaerup R.B."/>
            <person name="Dalgaard T.S."/>
            <person name="Juul-Madsen H.R."/>
        </authorList>
    </citation>
    <scope>NUCLEOTIDE SEQUENCE [LARGE SCALE GENOMIC DNA]</scope>
</reference>
<dbReference type="Proteomes" id="UP000215127">
    <property type="component" value="Chromosome 1"/>
</dbReference>
<feature type="compositionally biased region" description="Basic and acidic residues" evidence="1">
    <location>
        <begin position="279"/>
        <end position="295"/>
    </location>
</feature>
<evidence type="ECO:0008006" key="4">
    <source>
        <dbReference type="Google" id="ProtNLM"/>
    </source>
</evidence>
<protein>
    <recommendedName>
        <fullName evidence="4">SprT-like domain-containing protein</fullName>
    </recommendedName>
</protein>
<dbReference type="AlphaFoldDB" id="A0A1X7RCZ1"/>
<feature type="compositionally biased region" description="Polar residues" evidence="1">
    <location>
        <begin position="311"/>
        <end position="320"/>
    </location>
</feature>
<name>A0A1X7RCZ1_ZYMT9</name>
<dbReference type="EMBL" id="LT853692">
    <property type="protein sequence ID" value="SMQ44857.1"/>
    <property type="molecule type" value="Genomic_DNA"/>
</dbReference>
<keyword evidence="3" id="KW-1185">Reference proteome</keyword>
<evidence type="ECO:0000256" key="1">
    <source>
        <dbReference type="SAM" id="MobiDB-lite"/>
    </source>
</evidence>
<evidence type="ECO:0000313" key="3">
    <source>
        <dbReference type="Proteomes" id="UP000215127"/>
    </source>
</evidence>